<dbReference type="AlphaFoldDB" id="A0A0F9CW50"/>
<comment type="caution">
    <text evidence="1">The sequence shown here is derived from an EMBL/GenBank/DDBJ whole genome shotgun (WGS) entry which is preliminary data.</text>
</comment>
<reference evidence="1" key="1">
    <citation type="journal article" date="2015" name="Nature">
        <title>Complex archaea that bridge the gap between prokaryotes and eukaryotes.</title>
        <authorList>
            <person name="Spang A."/>
            <person name="Saw J.H."/>
            <person name="Jorgensen S.L."/>
            <person name="Zaremba-Niedzwiedzka K."/>
            <person name="Martijn J."/>
            <person name="Lind A.E."/>
            <person name="van Eijk R."/>
            <person name="Schleper C."/>
            <person name="Guy L."/>
            <person name="Ettema T.J."/>
        </authorList>
    </citation>
    <scope>NUCLEOTIDE SEQUENCE</scope>
</reference>
<sequence length="23" mass="2624">MILLGISKYPMQSSKEVVKIVME</sequence>
<feature type="non-terminal residue" evidence="1">
    <location>
        <position position="23"/>
    </location>
</feature>
<proteinExistence type="predicted"/>
<organism evidence="1">
    <name type="scientific">marine sediment metagenome</name>
    <dbReference type="NCBI Taxonomy" id="412755"/>
    <lineage>
        <taxon>unclassified sequences</taxon>
        <taxon>metagenomes</taxon>
        <taxon>ecological metagenomes</taxon>
    </lineage>
</organism>
<accession>A0A0F9CW50</accession>
<gene>
    <name evidence="1" type="ORF">LCGC14_2274660</name>
</gene>
<evidence type="ECO:0000313" key="1">
    <source>
        <dbReference type="EMBL" id="KKL53519.1"/>
    </source>
</evidence>
<protein>
    <submittedName>
        <fullName evidence="1">Uncharacterized protein</fullName>
    </submittedName>
</protein>
<dbReference type="EMBL" id="LAZR01031518">
    <property type="protein sequence ID" value="KKL53519.1"/>
    <property type="molecule type" value="Genomic_DNA"/>
</dbReference>
<name>A0A0F9CW50_9ZZZZ</name>